<feature type="transmembrane region" description="Helical" evidence="7">
    <location>
        <begin position="109"/>
        <end position="131"/>
    </location>
</feature>
<gene>
    <name evidence="10" type="ORF">J2I47_10050</name>
</gene>
<evidence type="ECO:0000313" key="11">
    <source>
        <dbReference type="Proteomes" id="UP000664034"/>
    </source>
</evidence>
<dbReference type="EMBL" id="JAFMYV010000004">
    <property type="protein sequence ID" value="MBO0936886.1"/>
    <property type="molecule type" value="Genomic_DNA"/>
</dbReference>
<dbReference type="RefSeq" id="WP_207364444.1">
    <property type="nucleotide sequence ID" value="NZ_JAFMYV010000004.1"/>
</dbReference>
<keyword evidence="3 7" id="KW-0812">Transmembrane</keyword>
<dbReference type="InterPro" id="IPR050925">
    <property type="entry name" value="Rhomboid_protease_S54"/>
</dbReference>
<keyword evidence="10" id="KW-0645">Protease</keyword>
<evidence type="ECO:0000256" key="2">
    <source>
        <dbReference type="ARBA" id="ARBA00009045"/>
    </source>
</evidence>
<organism evidence="10 11">
    <name type="scientific">Fibrella rubiginis</name>
    <dbReference type="NCBI Taxonomy" id="2817060"/>
    <lineage>
        <taxon>Bacteria</taxon>
        <taxon>Pseudomonadati</taxon>
        <taxon>Bacteroidota</taxon>
        <taxon>Cytophagia</taxon>
        <taxon>Cytophagales</taxon>
        <taxon>Spirosomataceae</taxon>
        <taxon>Fibrella</taxon>
    </lineage>
</organism>
<dbReference type="GO" id="GO:0004252">
    <property type="term" value="F:serine-type endopeptidase activity"/>
    <property type="evidence" value="ECO:0007669"/>
    <property type="project" value="InterPro"/>
</dbReference>
<proteinExistence type="inferred from homology"/>
<dbReference type="AlphaFoldDB" id="A0A939GEJ1"/>
<dbReference type="PANTHER" id="PTHR43731:SF14">
    <property type="entry name" value="PRESENILIN-ASSOCIATED RHOMBOID-LIKE PROTEIN, MITOCHONDRIAL"/>
    <property type="match status" value="1"/>
</dbReference>
<dbReference type="GO" id="GO:0016020">
    <property type="term" value="C:membrane"/>
    <property type="evidence" value="ECO:0007669"/>
    <property type="project" value="UniProtKB-SubCell"/>
</dbReference>
<keyword evidence="4" id="KW-0378">Hydrolase</keyword>
<evidence type="ECO:0000256" key="1">
    <source>
        <dbReference type="ARBA" id="ARBA00004141"/>
    </source>
</evidence>
<reference evidence="10" key="1">
    <citation type="submission" date="2021-03" db="EMBL/GenBank/DDBJ databases">
        <title>Fibrella sp. HMF5335 genome sequencing and assembly.</title>
        <authorList>
            <person name="Kang H."/>
            <person name="Kim H."/>
            <person name="Bae S."/>
            <person name="Joh K."/>
        </authorList>
    </citation>
    <scope>NUCLEOTIDE SEQUENCE</scope>
    <source>
        <strain evidence="10">HMF5335</strain>
    </source>
</reference>
<evidence type="ECO:0000256" key="4">
    <source>
        <dbReference type="ARBA" id="ARBA00022801"/>
    </source>
</evidence>
<dbReference type="Gene3D" id="1.20.1540.10">
    <property type="entry name" value="Rhomboid-like"/>
    <property type="match status" value="1"/>
</dbReference>
<dbReference type="Proteomes" id="UP000664034">
    <property type="component" value="Unassembled WGS sequence"/>
</dbReference>
<feature type="domain" description="Peptidase S54 rhomboid" evidence="8">
    <location>
        <begin position="43"/>
        <end position="185"/>
    </location>
</feature>
<comment type="caution">
    <text evidence="10">The sequence shown here is derived from an EMBL/GenBank/DDBJ whole genome shotgun (WGS) entry which is preliminary data.</text>
</comment>
<keyword evidence="11" id="KW-1185">Reference proteome</keyword>
<name>A0A939GEJ1_9BACT</name>
<feature type="transmembrane region" description="Helical" evidence="7">
    <location>
        <begin position="137"/>
        <end position="158"/>
    </location>
</feature>
<dbReference type="InterPro" id="IPR022764">
    <property type="entry name" value="Peptidase_S54_rhomboid_dom"/>
</dbReference>
<feature type="transmembrane region" description="Helical" evidence="7">
    <location>
        <begin position="170"/>
        <end position="188"/>
    </location>
</feature>
<dbReference type="InterPro" id="IPR035952">
    <property type="entry name" value="Rhomboid-like_sf"/>
</dbReference>
<feature type="domain" description="DUF6576" evidence="9">
    <location>
        <begin position="232"/>
        <end position="272"/>
    </location>
</feature>
<accession>A0A939GEJ1</accession>
<evidence type="ECO:0000256" key="5">
    <source>
        <dbReference type="ARBA" id="ARBA00022989"/>
    </source>
</evidence>
<comment type="similarity">
    <text evidence="2">Belongs to the peptidase S54 family.</text>
</comment>
<feature type="transmembrane region" description="Helical" evidence="7">
    <location>
        <begin position="194"/>
        <end position="213"/>
    </location>
</feature>
<keyword evidence="5 7" id="KW-1133">Transmembrane helix</keyword>
<keyword evidence="6 7" id="KW-0472">Membrane</keyword>
<dbReference type="SUPFAM" id="SSF144091">
    <property type="entry name" value="Rhomboid-like"/>
    <property type="match status" value="1"/>
</dbReference>
<dbReference type="PANTHER" id="PTHR43731">
    <property type="entry name" value="RHOMBOID PROTEASE"/>
    <property type="match status" value="1"/>
</dbReference>
<dbReference type="GO" id="GO:0006508">
    <property type="term" value="P:proteolysis"/>
    <property type="evidence" value="ECO:0007669"/>
    <property type="project" value="UniProtKB-KW"/>
</dbReference>
<evidence type="ECO:0000313" key="10">
    <source>
        <dbReference type="EMBL" id="MBO0936886.1"/>
    </source>
</evidence>
<comment type="subcellular location">
    <subcellularLocation>
        <location evidence="1">Membrane</location>
        <topology evidence="1">Multi-pass membrane protein</topology>
    </subcellularLocation>
</comment>
<dbReference type="InterPro" id="IPR046483">
    <property type="entry name" value="DUF6576"/>
</dbReference>
<dbReference type="Pfam" id="PF01694">
    <property type="entry name" value="Rhomboid"/>
    <property type="match status" value="1"/>
</dbReference>
<evidence type="ECO:0000259" key="9">
    <source>
        <dbReference type="Pfam" id="PF20216"/>
    </source>
</evidence>
<feature type="transmembrane region" description="Helical" evidence="7">
    <location>
        <begin position="6"/>
        <end position="24"/>
    </location>
</feature>
<evidence type="ECO:0000256" key="3">
    <source>
        <dbReference type="ARBA" id="ARBA00022692"/>
    </source>
</evidence>
<evidence type="ECO:0000256" key="7">
    <source>
        <dbReference type="SAM" id="Phobius"/>
    </source>
</evidence>
<evidence type="ECO:0000256" key="6">
    <source>
        <dbReference type="ARBA" id="ARBA00023136"/>
    </source>
</evidence>
<feature type="transmembrane region" description="Helical" evidence="7">
    <location>
        <begin position="82"/>
        <end position="102"/>
    </location>
</feature>
<evidence type="ECO:0000259" key="8">
    <source>
        <dbReference type="Pfam" id="PF01694"/>
    </source>
</evidence>
<sequence length="276" mass="31235">MGYSGGVGLLLVILTIVISYRAFSRESLMSRYLFAVDGIRKYGEYYRLVSSGFIHADWRHLLFNMYALYSFAGSVERVTGPLQLLLLYMASLVGGNLLALFIHRNDDGYRALGASGAVSGLIFAMIALYPGSNIRPLFMPFSLPAWLFGLAYSLYSIYGIKSARDNIGHDAHLGGGVIGVLTICLLEPDVFTYNWPIVLLLTLPTLVFLLVIARRPDWLYVRSFSLDTREKETVDERYNGHKFRRQQEIDRILDKINERGYDSLSKHERELLSGQE</sequence>
<protein>
    <submittedName>
        <fullName evidence="10">Rhomboid family intramembrane serine protease</fullName>
    </submittedName>
</protein>
<dbReference type="Pfam" id="PF20216">
    <property type="entry name" value="DUF6576"/>
    <property type="match status" value="1"/>
</dbReference>